<reference evidence="4 5" key="1">
    <citation type="submission" date="2019-03" db="EMBL/GenBank/DDBJ databases">
        <title>Genomic Encyclopedia of Type Strains, Phase IV (KMG-IV): sequencing the most valuable type-strain genomes for metagenomic binning, comparative biology and taxonomic classification.</title>
        <authorList>
            <person name="Goeker M."/>
        </authorList>
    </citation>
    <scope>NUCLEOTIDE SEQUENCE [LARGE SCALE GENOMIC DNA]</scope>
    <source>
        <strain evidence="4 5">DSM 9035</strain>
    </source>
</reference>
<evidence type="ECO:0000256" key="2">
    <source>
        <dbReference type="ARBA" id="ARBA00023315"/>
    </source>
</evidence>
<evidence type="ECO:0000313" key="5">
    <source>
        <dbReference type="Proteomes" id="UP000294664"/>
    </source>
</evidence>
<dbReference type="PANTHER" id="PTHR43877">
    <property type="entry name" value="AMINOALKYLPHOSPHONATE N-ACETYLTRANSFERASE-RELATED-RELATED"/>
    <property type="match status" value="1"/>
</dbReference>
<organism evidence="4 5">
    <name type="scientific">Aquabacter spiritensis</name>
    <dbReference type="NCBI Taxonomy" id="933073"/>
    <lineage>
        <taxon>Bacteria</taxon>
        <taxon>Pseudomonadati</taxon>
        <taxon>Pseudomonadota</taxon>
        <taxon>Alphaproteobacteria</taxon>
        <taxon>Hyphomicrobiales</taxon>
        <taxon>Xanthobacteraceae</taxon>
        <taxon>Aquabacter</taxon>
    </lineage>
</organism>
<keyword evidence="2" id="KW-0012">Acyltransferase</keyword>
<keyword evidence="1 4" id="KW-0808">Transferase</keyword>
<dbReference type="AlphaFoldDB" id="A0A4R3LZ31"/>
<proteinExistence type="predicted"/>
<evidence type="ECO:0000313" key="4">
    <source>
        <dbReference type="EMBL" id="TCT05129.1"/>
    </source>
</evidence>
<name>A0A4R3LZ31_9HYPH</name>
<dbReference type="RefSeq" id="WP_165933714.1">
    <property type="nucleotide sequence ID" value="NZ_SMAI01000005.1"/>
</dbReference>
<dbReference type="Proteomes" id="UP000294664">
    <property type="component" value="Unassembled WGS sequence"/>
</dbReference>
<dbReference type="CDD" id="cd04301">
    <property type="entry name" value="NAT_SF"/>
    <property type="match status" value="1"/>
</dbReference>
<dbReference type="InterPro" id="IPR016181">
    <property type="entry name" value="Acyl_CoA_acyltransferase"/>
</dbReference>
<dbReference type="InterPro" id="IPR000182">
    <property type="entry name" value="GNAT_dom"/>
</dbReference>
<dbReference type="Gene3D" id="3.40.630.30">
    <property type="match status" value="1"/>
</dbReference>
<dbReference type="Pfam" id="PF00583">
    <property type="entry name" value="Acetyltransf_1"/>
    <property type="match status" value="1"/>
</dbReference>
<keyword evidence="5" id="KW-1185">Reference proteome</keyword>
<dbReference type="InterPro" id="IPR050832">
    <property type="entry name" value="Bact_Acetyltransf"/>
</dbReference>
<evidence type="ECO:0000256" key="1">
    <source>
        <dbReference type="ARBA" id="ARBA00022679"/>
    </source>
</evidence>
<evidence type="ECO:0000259" key="3">
    <source>
        <dbReference type="PROSITE" id="PS51186"/>
    </source>
</evidence>
<comment type="caution">
    <text evidence="4">The sequence shown here is derived from an EMBL/GenBank/DDBJ whole genome shotgun (WGS) entry which is preliminary data.</text>
</comment>
<feature type="domain" description="N-acetyltransferase" evidence="3">
    <location>
        <begin position="7"/>
        <end position="153"/>
    </location>
</feature>
<dbReference type="PROSITE" id="PS51186">
    <property type="entry name" value="GNAT"/>
    <property type="match status" value="1"/>
</dbReference>
<protein>
    <submittedName>
        <fullName evidence="4">Putative acetyltransferase</fullName>
    </submittedName>
</protein>
<sequence length="153" mass="16315">MPAAPGMAIVAFRPDHLAAVADLWVATWSRTMPDIDFEARRAWFLGHLDTLRGGGAELHVAAAPDGTVAGFVAIDPKTGYLDQIAVAPAFWGSSAALALMATAKARAPSGITLDVNQDNPRAIAFYRRLGFRIVSEGTNPASGRAIWRMAWTP</sequence>
<gene>
    <name evidence="4" type="ORF">EDC64_105160</name>
</gene>
<accession>A0A4R3LZ31</accession>
<dbReference type="SUPFAM" id="SSF55729">
    <property type="entry name" value="Acyl-CoA N-acyltransferases (Nat)"/>
    <property type="match status" value="1"/>
</dbReference>
<dbReference type="GO" id="GO:0016747">
    <property type="term" value="F:acyltransferase activity, transferring groups other than amino-acyl groups"/>
    <property type="evidence" value="ECO:0007669"/>
    <property type="project" value="InterPro"/>
</dbReference>
<dbReference type="EMBL" id="SMAI01000005">
    <property type="protein sequence ID" value="TCT05129.1"/>
    <property type="molecule type" value="Genomic_DNA"/>
</dbReference>